<dbReference type="CDD" id="cd00371">
    <property type="entry name" value="HMA"/>
    <property type="match status" value="1"/>
</dbReference>
<dbReference type="NCBIfam" id="TIGR01525">
    <property type="entry name" value="ATPase-IB_hvy"/>
    <property type="match status" value="1"/>
</dbReference>
<feature type="transmembrane region" description="Helical" evidence="15">
    <location>
        <begin position="221"/>
        <end position="242"/>
    </location>
</feature>
<dbReference type="Pfam" id="PF12156">
    <property type="entry name" value="ATPase-cat_bd"/>
    <property type="match status" value="1"/>
</dbReference>
<dbReference type="EC" id="3.6.3.4" evidence="17"/>
<dbReference type="InterPro" id="IPR008250">
    <property type="entry name" value="ATPase_P-typ_transduc_dom_A_sf"/>
</dbReference>
<feature type="domain" description="HMA" evidence="16">
    <location>
        <begin position="101"/>
        <end position="167"/>
    </location>
</feature>
<keyword evidence="3" id="KW-0813">Transport</keyword>
<dbReference type="EMBL" id="CACVAV010000320">
    <property type="protein sequence ID" value="CAA6820915.1"/>
    <property type="molecule type" value="Genomic_DNA"/>
</dbReference>
<dbReference type="GO" id="GO:0055070">
    <property type="term" value="P:copper ion homeostasis"/>
    <property type="evidence" value="ECO:0007669"/>
    <property type="project" value="TreeGrafter"/>
</dbReference>
<dbReference type="PANTHER" id="PTHR43520:SF5">
    <property type="entry name" value="CATION-TRANSPORTING P-TYPE ATPASE-RELATED"/>
    <property type="match status" value="1"/>
</dbReference>
<keyword evidence="9 15" id="KW-0067">ATP-binding</keyword>
<keyword evidence="11" id="KW-1278">Translocase</keyword>
<keyword evidence="6 15" id="KW-0812">Transmembrane</keyword>
<evidence type="ECO:0000256" key="4">
    <source>
        <dbReference type="ARBA" id="ARBA00022475"/>
    </source>
</evidence>
<evidence type="ECO:0000313" key="17">
    <source>
        <dbReference type="EMBL" id="CAA6820915.1"/>
    </source>
</evidence>
<dbReference type="FunFam" id="2.70.150.10:FF:000002">
    <property type="entry name" value="Copper-transporting ATPase 1, putative"/>
    <property type="match status" value="1"/>
</dbReference>
<evidence type="ECO:0000256" key="12">
    <source>
        <dbReference type="ARBA" id="ARBA00022989"/>
    </source>
</evidence>
<dbReference type="GO" id="GO:0005524">
    <property type="term" value="F:ATP binding"/>
    <property type="evidence" value="ECO:0007669"/>
    <property type="project" value="UniProtKB-UniRule"/>
</dbReference>
<keyword evidence="7 15" id="KW-0479">Metal-binding</keyword>
<name>A0A6S6TNV0_9GAMM</name>
<dbReference type="Gene3D" id="2.70.150.10">
    <property type="entry name" value="Calcium-transporting ATPase, cytoplasmic transduction domain A"/>
    <property type="match status" value="1"/>
</dbReference>
<keyword evidence="13" id="KW-0406">Ion transport</keyword>
<evidence type="ECO:0000256" key="5">
    <source>
        <dbReference type="ARBA" id="ARBA00022553"/>
    </source>
</evidence>
<feature type="transmembrane region" description="Helical" evidence="15">
    <location>
        <begin position="817"/>
        <end position="835"/>
    </location>
</feature>
<keyword evidence="10" id="KW-0460">Magnesium</keyword>
<dbReference type="InterPro" id="IPR023299">
    <property type="entry name" value="ATPase_P-typ_cyto_dom_N"/>
</dbReference>
<keyword evidence="14 15" id="KW-0472">Membrane</keyword>
<keyword evidence="12 15" id="KW-1133">Transmembrane helix</keyword>
<dbReference type="PROSITE" id="PS50846">
    <property type="entry name" value="HMA_2"/>
    <property type="match status" value="1"/>
</dbReference>
<dbReference type="InterPro" id="IPR027256">
    <property type="entry name" value="P-typ_ATPase_IB"/>
</dbReference>
<dbReference type="PANTHER" id="PTHR43520">
    <property type="entry name" value="ATP7, ISOFORM B"/>
    <property type="match status" value="1"/>
</dbReference>
<feature type="transmembrane region" description="Helical" evidence="15">
    <location>
        <begin position="282"/>
        <end position="300"/>
    </location>
</feature>
<evidence type="ECO:0000256" key="10">
    <source>
        <dbReference type="ARBA" id="ARBA00022842"/>
    </source>
</evidence>
<dbReference type="SFLD" id="SFLDG00002">
    <property type="entry name" value="C1.7:_P-type_atpase_like"/>
    <property type="match status" value="1"/>
</dbReference>
<evidence type="ECO:0000256" key="11">
    <source>
        <dbReference type="ARBA" id="ARBA00022967"/>
    </source>
</evidence>
<dbReference type="InterPro" id="IPR044492">
    <property type="entry name" value="P_typ_ATPase_HD_dom"/>
</dbReference>
<gene>
    <name evidence="17" type="ORF">HELGO_WM22007</name>
</gene>
<evidence type="ECO:0000256" key="6">
    <source>
        <dbReference type="ARBA" id="ARBA00022692"/>
    </source>
</evidence>
<dbReference type="InterPro" id="IPR036163">
    <property type="entry name" value="HMA_dom_sf"/>
</dbReference>
<dbReference type="GO" id="GO:0043682">
    <property type="term" value="F:P-type divalent copper transporter activity"/>
    <property type="evidence" value="ECO:0007669"/>
    <property type="project" value="TreeGrafter"/>
</dbReference>
<dbReference type="SUPFAM" id="SSF81660">
    <property type="entry name" value="Metal cation-transporting ATPase, ATP-binding domain N"/>
    <property type="match status" value="1"/>
</dbReference>
<dbReference type="SUPFAM" id="SSF81665">
    <property type="entry name" value="Calcium ATPase, transmembrane domain M"/>
    <property type="match status" value="1"/>
</dbReference>
<dbReference type="GO" id="GO:0005507">
    <property type="term" value="F:copper ion binding"/>
    <property type="evidence" value="ECO:0007669"/>
    <property type="project" value="TreeGrafter"/>
</dbReference>
<dbReference type="SFLD" id="SFLDF00027">
    <property type="entry name" value="p-type_atpase"/>
    <property type="match status" value="1"/>
</dbReference>
<dbReference type="InterPro" id="IPR036412">
    <property type="entry name" value="HAD-like_sf"/>
</dbReference>
<evidence type="ECO:0000256" key="1">
    <source>
        <dbReference type="ARBA" id="ARBA00004651"/>
    </source>
</evidence>
<dbReference type="Gene3D" id="3.40.50.1000">
    <property type="entry name" value="HAD superfamily/HAD-like"/>
    <property type="match status" value="1"/>
</dbReference>
<dbReference type="GO" id="GO:0016887">
    <property type="term" value="F:ATP hydrolysis activity"/>
    <property type="evidence" value="ECO:0007669"/>
    <property type="project" value="InterPro"/>
</dbReference>
<dbReference type="InterPro" id="IPR021993">
    <property type="entry name" value="ATPase-cat-bd"/>
</dbReference>
<feature type="transmembrane region" description="Helical" evidence="15">
    <location>
        <begin position="795"/>
        <end position="811"/>
    </location>
</feature>
<dbReference type="Pfam" id="PF00403">
    <property type="entry name" value="HMA"/>
    <property type="match status" value="1"/>
</dbReference>
<feature type="transmembrane region" description="Helical" evidence="15">
    <location>
        <begin position="434"/>
        <end position="455"/>
    </location>
</feature>
<keyword evidence="8 15" id="KW-0547">Nucleotide-binding</keyword>
<evidence type="ECO:0000256" key="3">
    <source>
        <dbReference type="ARBA" id="ARBA00022448"/>
    </source>
</evidence>
<dbReference type="NCBIfam" id="TIGR01494">
    <property type="entry name" value="ATPase_P-type"/>
    <property type="match status" value="2"/>
</dbReference>
<dbReference type="PRINTS" id="PR00119">
    <property type="entry name" value="CATATPASE"/>
</dbReference>
<feature type="transmembrane region" description="Helical" evidence="15">
    <location>
        <begin position="461"/>
        <end position="485"/>
    </location>
</feature>
<dbReference type="Gene3D" id="3.30.70.100">
    <property type="match status" value="1"/>
</dbReference>
<keyword evidence="5" id="KW-0597">Phosphoprotein</keyword>
<dbReference type="InterPro" id="IPR059000">
    <property type="entry name" value="ATPase_P-type_domA"/>
</dbReference>
<feature type="transmembrane region" description="Helical" evidence="15">
    <location>
        <begin position="254"/>
        <end position="276"/>
    </location>
</feature>
<evidence type="ECO:0000256" key="9">
    <source>
        <dbReference type="ARBA" id="ARBA00022840"/>
    </source>
</evidence>
<dbReference type="AlphaFoldDB" id="A0A6S6TNV0"/>
<comment type="similarity">
    <text evidence="2 15">Belongs to the cation transport ATPase (P-type) (TC 3.A.3) family. Type IB subfamily.</text>
</comment>
<dbReference type="SUPFAM" id="SSF56784">
    <property type="entry name" value="HAD-like"/>
    <property type="match status" value="1"/>
</dbReference>
<dbReference type="SUPFAM" id="SSF81653">
    <property type="entry name" value="Calcium ATPase, transduction domain A"/>
    <property type="match status" value="1"/>
</dbReference>
<dbReference type="SFLD" id="SFLDS00003">
    <property type="entry name" value="Haloacid_Dehalogenase"/>
    <property type="match status" value="1"/>
</dbReference>
<dbReference type="SUPFAM" id="SSF55008">
    <property type="entry name" value="HMA, heavy metal-associated domain"/>
    <property type="match status" value="1"/>
</dbReference>
<dbReference type="InterPro" id="IPR001757">
    <property type="entry name" value="P_typ_ATPase"/>
</dbReference>
<dbReference type="InterPro" id="IPR023214">
    <property type="entry name" value="HAD_sf"/>
</dbReference>
<sequence>MADSDVTVAVQGGCFHCGLPVPNGAHYEVVIEDRSRDMCCTGCQAVAQAIVDNGLLDFYRFRTEVSSRPEDLIPEQLLKLQVYDSADLQRSFVRDAGGSVREASLILEGIVCAACVWLNERHVEQLPGVIDFRVNYSTHRASLKWDNDQLKLSDVLKAITDIGYQAHPFDPGRLESLQKKERSAALRRIAVSGLGMMQVMMISLALYMGEYSDMSESMQQLLRWASFIIATPVVFYASKVFFTSAWRDLRRKQAGMDVPVSLAIGTAYAASVWATLSHSGEVYFDSVTMFTFFLLGGRFLEMNARHKAGQVAEELVRLLPATAVRVHNGEQETVSVGELALGDQVLIRPGETVPADGEVTEGQSSVNESLLTGESLPLAKVAGDELIGGTLNIESPLTMRVNKLGDSTVLASIVRLLDRAQTEKPHIARLADRIASWFVVFILLLSAAVFTVWYLREPGEAFWIMLSVLVVTCPCALSLATPAALTAATGLLTSKGVLTTRGHALETLAKVDHLIFDKTGTLSFGHLHAGQIQVLGDKTEAECLQLAAGLEAATEHPVGKAIAVLSDDKAIATDLLAESGRGVQGHYQGQIYRIGTAAFVGEVTGTAVPDESRTSVPLSPRAVSPALPNQALSGAEGQYANNASNGTSKVYLGSEQGWLAMIELSDQLRPEAKQVITELHDMGVNVTLLSGDAVPVVNKVAEALAIPLARGGQLPDDKLAYLQQLQEDGQVVVMVGDGVNDAPVLAGAQVSVAMGSGSQLAQASADMVLLSENLQQLPFAIKTARRMQAVIRQNFAWAIGYNLLAIPLAASGIIPPWVAAIGMSVSSLVVVLNALRLKQ</sequence>
<dbReference type="Pfam" id="PF00702">
    <property type="entry name" value="Hydrolase"/>
    <property type="match status" value="1"/>
</dbReference>
<dbReference type="CDD" id="cd02079">
    <property type="entry name" value="P-type_ATPase_HM"/>
    <property type="match status" value="1"/>
</dbReference>
<dbReference type="InterPro" id="IPR023298">
    <property type="entry name" value="ATPase_P-typ_TM_dom_sf"/>
</dbReference>
<evidence type="ECO:0000256" key="13">
    <source>
        <dbReference type="ARBA" id="ARBA00023065"/>
    </source>
</evidence>
<keyword evidence="4 15" id="KW-1003">Cell membrane</keyword>
<organism evidence="17">
    <name type="scientific">uncultured Thiotrichaceae bacterium</name>
    <dbReference type="NCBI Taxonomy" id="298394"/>
    <lineage>
        <taxon>Bacteria</taxon>
        <taxon>Pseudomonadati</taxon>
        <taxon>Pseudomonadota</taxon>
        <taxon>Gammaproteobacteria</taxon>
        <taxon>Thiotrichales</taxon>
        <taxon>Thiotrichaceae</taxon>
        <taxon>environmental samples</taxon>
    </lineage>
</organism>
<evidence type="ECO:0000256" key="14">
    <source>
        <dbReference type="ARBA" id="ARBA00023136"/>
    </source>
</evidence>
<dbReference type="InterPro" id="IPR006121">
    <property type="entry name" value="HMA_dom"/>
</dbReference>
<dbReference type="PRINTS" id="PR00943">
    <property type="entry name" value="CUATPASE"/>
</dbReference>
<accession>A0A6S6TNV0</accession>
<dbReference type="GO" id="GO:0005886">
    <property type="term" value="C:plasma membrane"/>
    <property type="evidence" value="ECO:0007669"/>
    <property type="project" value="UniProtKB-SubCell"/>
</dbReference>
<dbReference type="PROSITE" id="PS01229">
    <property type="entry name" value="COF_2"/>
    <property type="match status" value="1"/>
</dbReference>
<evidence type="ECO:0000259" key="16">
    <source>
        <dbReference type="PROSITE" id="PS50846"/>
    </source>
</evidence>
<proteinExistence type="inferred from homology"/>
<feature type="transmembrane region" description="Helical" evidence="15">
    <location>
        <begin position="189"/>
        <end position="209"/>
    </location>
</feature>
<reference evidence="17" key="1">
    <citation type="submission" date="2020-01" db="EMBL/GenBank/DDBJ databases">
        <authorList>
            <person name="Meier V. D."/>
            <person name="Meier V D."/>
        </authorList>
    </citation>
    <scope>NUCLEOTIDE SEQUENCE</scope>
    <source>
        <strain evidence="17">HLG_WM_MAG_08</strain>
    </source>
</reference>
<dbReference type="Gene3D" id="3.40.1110.10">
    <property type="entry name" value="Calcium-transporting ATPase, cytoplasmic domain N"/>
    <property type="match status" value="1"/>
</dbReference>
<evidence type="ECO:0000256" key="7">
    <source>
        <dbReference type="ARBA" id="ARBA00022723"/>
    </source>
</evidence>
<dbReference type="Pfam" id="PF00122">
    <property type="entry name" value="E1-E2_ATPase"/>
    <property type="match status" value="1"/>
</dbReference>
<comment type="subcellular location">
    <subcellularLocation>
        <location evidence="1">Cell membrane</location>
        <topology evidence="1">Multi-pass membrane protein</topology>
    </subcellularLocation>
</comment>
<evidence type="ECO:0000256" key="2">
    <source>
        <dbReference type="ARBA" id="ARBA00006024"/>
    </source>
</evidence>
<keyword evidence="17" id="KW-0378">Hydrolase</keyword>
<evidence type="ECO:0000256" key="15">
    <source>
        <dbReference type="RuleBase" id="RU362081"/>
    </source>
</evidence>
<evidence type="ECO:0000256" key="8">
    <source>
        <dbReference type="ARBA" id="ARBA00022741"/>
    </source>
</evidence>
<protein>
    <submittedName>
        <fullName evidence="17">Type cbb3 cytochrome oxidase biogenesis protein CcoI Copper-translocating P-type ATPase (EC)</fullName>
        <ecNumber evidence="17">3.6.3.4</ecNumber>
    </submittedName>
</protein>